<keyword evidence="3" id="KW-0963">Cytoplasm</keyword>
<dbReference type="Pfam" id="PF25045">
    <property type="entry name" value="vWA_Ro60"/>
    <property type="match status" value="1"/>
</dbReference>
<keyword evidence="6" id="KW-0687">Ribonucleoprotein</keyword>
<dbReference type="InterPro" id="IPR040322">
    <property type="entry name" value="TROVE2"/>
</dbReference>
<evidence type="ECO:0000256" key="6">
    <source>
        <dbReference type="ARBA" id="ARBA00023274"/>
    </source>
</evidence>
<dbReference type="PROSITE" id="PS50988">
    <property type="entry name" value="TROVE"/>
    <property type="match status" value="1"/>
</dbReference>
<dbReference type="AlphaFoldDB" id="A0AA37X0D4"/>
<dbReference type="SUPFAM" id="SSF140864">
    <property type="entry name" value="TROVE domain-like"/>
    <property type="match status" value="1"/>
</dbReference>
<evidence type="ECO:0000256" key="1">
    <source>
        <dbReference type="ARBA" id="ARBA00004496"/>
    </source>
</evidence>
<evidence type="ECO:0000313" key="9">
    <source>
        <dbReference type="Proteomes" id="UP001157355"/>
    </source>
</evidence>
<comment type="subcellular location">
    <subcellularLocation>
        <location evidence="1">Cytoplasm</location>
    </subcellularLocation>
</comment>
<gene>
    <name evidence="8" type="ORF">GCM10010873_06430</name>
</gene>
<reference evidence="8 9" key="1">
    <citation type="journal article" date="2014" name="Int. J. Syst. Evol. Microbiol.">
        <title>Complete genome sequence of Corynebacterium casei LMG S-19264T (=DSM 44701T), isolated from a smear-ripened cheese.</title>
        <authorList>
            <consortium name="US DOE Joint Genome Institute (JGI-PGF)"/>
            <person name="Walter F."/>
            <person name="Albersmeier A."/>
            <person name="Kalinowski J."/>
            <person name="Ruckert C."/>
        </authorList>
    </citation>
    <scope>NUCLEOTIDE SEQUENCE [LARGE SCALE GENOMIC DNA]</scope>
    <source>
        <strain evidence="8 9">NBRC 111766</strain>
    </source>
</reference>
<dbReference type="GO" id="GO:0005737">
    <property type="term" value="C:cytoplasm"/>
    <property type="evidence" value="ECO:0007669"/>
    <property type="project" value="UniProtKB-SubCell"/>
</dbReference>
<dbReference type="InterPro" id="IPR008858">
    <property type="entry name" value="TROVE_dom"/>
</dbReference>
<dbReference type="GO" id="GO:1990904">
    <property type="term" value="C:ribonucleoprotein complex"/>
    <property type="evidence" value="ECO:0007669"/>
    <property type="project" value="UniProtKB-KW"/>
</dbReference>
<evidence type="ECO:0000256" key="4">
    <source>
        <dbReference type="ARBA" id="ARBA00022723"/>
    </source>
</evidence>
<keyword evidence="9" id="KW-1185">Reference proteome</keyword>
<keyword evidence="5" id="KW-0694">RNA-binding</keyword>
<evidence type="ECO:0000256" key="2">
    <source>
        <dbReference type="ARBA" id="ARBA00007814"/>
    </source>
</evidence>
<feature type="domain" description="TROVE" evidence="7">
    <location>
        <begin position="1"/>
        <end position="183"/>
    </location>
</feature>
<dbReference type="PANTHER" id="PTHR14202">
    <property type="entry name" value="60 KDA RIBONUCLEOPROTEIN SSA/RO"/>
    <property type="match status" value="1"/>
</dbReference>
<name>A0AA37X0D4_9RHOB</name>
<sequence length="376" mass="39782">MVQGWLNAASDRALLAASVGNDPSLADVIRMVHPKPESPARAAFYAWLIGKPADAAALPQVVQDWLAFRAGATAEVPDVPFQMLTDLPLTAEQWGQIARKGSWQMLRQNLNTFDRQGAFAVPGMAEHVAAVLRDPARVKAARVLPYQLMATLKAVSAGVNPLLRDALHDAMELAVSNVPVLQGAVAVCPDVSGSMSSPVTGMRKGATSAVRCIDVAALVSAAVLRANPAALVLPFEVTVRACVLEPRDTVLTNAAKLAALGGGGTNCSAPLAWLNAAKTAPDLVVFVSDNQSWVDANHAAQATGMMAEWAKLKARNPRAKLVCIDIQPYGTTQAQEREDVLNIGGFSDVVFDQIAAFARGEMEADHWVGQIEATPL</sequence>
<dbReference type="InterPro" id="IPR037214">
    <property type="entry name" value="TROVE_dom_sf"/>
</dbReference>
<dbReference type="InterPro" id="IPR056800">
    <property type="entry name" value="vWA_Ro60"/>
</dbReference>
<accession>A0AA37X0D4</accession>
<dbReference type="InterPro" id="IPR036465">
    <property type="entry name" value="vWFA_dom_sf"/>
</dbReference>
<organism evidence="8 9">
    <name type="scientific">Cypionkella aquatica</name>
    <dbReference type="NCBI Taxonomy" id="1756042"/>
    <lineage>
        <taxon>Bacteria</taxon>
        <taxon>Pseudomonadati</taxon>
        <taxon>Pseudomonadota</taxon>
        <taxon>Alphaproteobacteria</taxon>
        <taxon>Rhodobacterales</taxon>
        <taxon>Paracoccaceae</taxon>
        <taxon>Cypionkella</taxon>
    </lineage>
</organism>
<dbReference type="Gene3D" id="3.40.50.410">
    <property type="entry name" value="von Willebrand factor, type A domain"/>
    <property type="match status" value="1"/>
</dbReference>
<keyword evidence="4" id="KW-0479">Metal-binding</keyword>
<protein>
    <recommendedName>
        <fullName evidence="7">TROVE domain-containing protein</fullName>
    </recommendedName>
</protein>
<evidence type="ECO:0000256" key="5">
    <source>
        <dbReference type="ARBA" id="ARBA00022884"/>
    </source>
</evidence>
<dbReference type="PANTHER" id="PTHR14202:SF0">
    <property type="entry name" value="RNA-BINDING PROTEIN RO60"/>
    <property type="match status" value="1"/>
</dbReference>
<comment type="similarity">
    <text evidence="2">Belongs to the Ro 60 kDa family.</text>
</comment>
<dbReference type="SUPFAM" id="SSF53300">
    <property type="entry name" value="vWA-like"/>
    <property type="match status" value="1"/>
</dbReference>
<dbReference type="RefSeq" id="WP_284323894.1">
    <property type="nucleotide sequence ID" value="NZ_BSPP01000003.1"/>
</dbReference>
<proteinExistence type="inferred from homology"/>
<dbReference type="EMBL" id="BSPP01000003">
    <property type="protein sequence ID" value="GLS85670.1"/>
    <property type="molecule type" value="Genomic_DNA"/>
</dbReference>
<evidence type="ECO:0000256" key="3">
    <source>
        <dbReference type="ARBA" id="ARBA00022490"/>
    </source>
</evidence>
<dbReference type="GO" id="GO:0003723">
    <property type="term" value="F:RNA binding"/>
    <property type="evidence" value="ECO:0007669"/>
    <property type="project" value="UniProtKB-KW"/>
</dbReference>
<evidence type="ECO:0000313" key="8">
    <source>
        <dbReference type="EMBL" id="GLS85670.1"/>
    </source>
</evidence>
<dbReference type="Proteomes" id="UP001157355">
    <property type="component" value="Unassembled WGS sequence"/>
</dbReference>
<evidence type="ECO:0000259" key="7">
    <source>
        <dbReference type="PROSITE" id="PS50988"/>
    </source>
</evidence>
<dbReference type="GO" id="GO:0046872">
    <property type="term" value="F:metal ion binding"/>
    <property type="evidence" value="ECO:0007669"/>
    <property type="project" value="UniProtKB-KW"/>
</dbReference>
<comment type="caution">
    <text evidence="8">The sequence shown here is derived from an EMBL/GenBank/DDBJ whole genome shotgun (WGS) entry which is preliminary data.</text>
</comment>